<evidence type="ECO:0000259" key="9">
    <source>
        <dbReference type="PROSITE" id="PS50850"/>
    </source>
</evidence>
<dbReference type="SUPFAM" id="SSF103473">
    <property type="entry name" value="MFS general substrate transporter"/>
    <property type="match status" value="1"/>
</dbReference>
<comment type="subcellular location">
    <subcellularLocation>
        <location evidence="1">Cell membrane</location>
        <topology evidence="1">Multi-pass membrane protein</topology>
    </subcellularLocation>
</comment>
<dbReference type="PROSITE" id="PS50850">
    <property type="entry name" value="MFS"/>
    <property type="match status" value="1"/>
</dbReference>
<accession>A0AAN7PXM5</accession>
<dbReference type="AlphaFoldDB" id="A0AAN7PXM5"/>
<comment type="caution">
    <text evidence="10">The sequence shown here is derived from an EMBL/GenBank/DDBJ whole genome shotgun (WGS) entry which is preliminary data.</text>
</comment>
<keyword evidence="6 8" id="KW-1133">Transmembrane helix</keyword>
<evidence type="ECO:0000256" key="8">
    <source>
        <dbReference type="SAM" id="Phobius"/>
    </source>
</evidence>
<dbReference type="InterPro" id="IPR005828">
    <property type="entry name" value="MFS_sugar_transport-like"/>
</dbReference>
<feature type="transmembrane region" description="Helical" evidence="8">
    <location>
        <begin position="136"/>
        <end position="157"/>
    </location>
</feature>
<organism evidence="10 11">
    <name type="scientific">Aquatica leii</name>
    <dbReference type="NCBI Taxonomy" id="1421715"/>
    <lineage>
        <taxon>Eukaryota</taxon>
        <taxon>Metazoa</taxon>
        <taxon>Ecdysozoa</taxon>
        <taxon>Arthropoda</taxon>
        <taxon>Hexapoda</taxon>
        <taxon>Insecta</taxon>
        <taxon>Pterygota</taxon>
        <taxon>Neoptera</taxon>
        <taxon>Endopterygota</taxon>
        <taxon>Coleoptera</taxon>
        <taxon>Polyphaga</taxon>
        <taxon>Elateriformia</taxon>
        <taxon>Elateroidea</taxon>
        <taxon>Lampyridae</taxon>
        <taxon>Luciolinae</taxon>
        <taxon>Aquatica</taxon>
    </lineage>
</organism>
<evidence type="ECO:0000256" key="7">
    <source>
        <dbReference type="ARBA" id="ARBA00023136"/>
    </source>
</evidence>
<feature type="transmembrane region" description="Helical" evidence="8">
    <location>
        <begin position="41"/>
        <end position="62"/>
    </location>
</feature>
<sequence length="541" mass="61138">MIIFWNNKNNYFTRMESSSYGTMPIIPSKVSAKRETWSQLVAINVNNVLLLSNGMAAGYATILIPGLLSDNDKAMVLTETEISWIGSLSYMCSIIGCFLSGMITQPIGRTRAVHLVCPFLFASLLIFKFATQMWHIYIALCLCGCLVALIDAPMLSYKAEICQPHLRGMLSATSTVSVITGVLLQFILGTFFHWRTVAVISSSLPFIGFILLFFIPESPHWFIMHNKIDKAQRSLAWLRGWTTIENVEEEFQQMWNNYKEVSSYESFKVDCNTQTSEKFDWKQSLLLYVRKNFLWPLGLVSFLFFLANFTGICTLQTYAVSIFGTLQAPMDNYYATVTLGVTQVVGSFLSLFVVKYFGKRVMGFVSVLGLAFCNAVVGIYAFMIKAKYLIFEVESDNSLRSDYAWIPLCTLIAMAFIGHVGIRVLPWILLSEIFPHETRAIGCGIGSAIFYLIAFLANKVFLRLTSYLQFAGVCWFYAAISVFGFIIMYFFLPETEGKDLQDVINHFAEVSQLDDKVKREIKTNSKSHTSHTTISTVEDKV</sequence>
<evidence type="ECO:0000256" key="3">
    <source>
        <dbReference type="ARBA" id="ARBA00022475"/>
    </source>
</evidence>
<keyword evidence="7 8" id="KW-0472">Membrane</keyword>
<evidence type="ECO:0000256" key="6">
    <source>
        <dbReference type="ARBA" id="ARBA00022989"/>
    </source>
</evidence>
<keyword evidence="3" id="KW-1003">Cell membrane</keyword>
<keyword evidence="11" id="KW-1185">Reference proteome</keyword>
<keyword evidence="4" id="KW-0762">Sugar transport</keyword>
<dbReference type="InterPro" id="IPR050549">
    <property type="entry name" value="MFS_Trehalose_Transporter"/>
</dbReference>
<feature type="transmembrane region" description="Helical" evidence="8">
    <location>
        <begin position="82"/>
        <end position="100"/>
    </location>
</feature>
<evidence type="ECO:0000313" key="10">
    <source>
        <dbReference type="EMBL" id="KAK4880564.1"/>
    </source>
</evidence>
<protein>
    <recommendedName>
        <fullName evidence="9">Major facilitator superfamily (MFS) profile domain-containing protein</fullName>
    </recommendedName>
</protein>
<feature type="domain" description="Major facilitator superfamily (MFS) profile" evidence="9">
    <location>
        <begin position="42"/>
        <end position="496"/>
    </location>
</feature>
<proteinExistence type="predicted"/>
<keyword evidence="2" id="KW-0813">Transport</keyword>
<feature type="transmembrane region" description="Helical" evidence="8">
    <location>
        <begin position="361"/>
        <end position="383"/>
    </location>
</feature>
<feature type="transmembrane region" description="Helical" evidence="8">
    <location>
        <begin position="403"/>
        <end position="429"/>
    </location>
</feature>
<dbReference type="PANTHER" id="PTHR48021">
    <property type="match status" value="1"/>
</dbReference>
<feature type="transmembrane region" description="Helical" evidence="8">
    <location>
        <begin position="441"/>
        <end position="461"/>
    </location>
</feature>
<evidence type="ECO:0000313" key="11">
    <source>
        <dbReference type="Proteomes" id="UP001353858"/>
    </source>
</evidence>
<feature type="transmembrane region" description="Helical" evidence="8">
    <location>
        <begin position="194"/>
        <end position="215"/>
    </location>
</feature>
<dbReference type="FunFam" id="1.20.1250.20:FF:000218">
    <property type="entry name" value="facilitated trehalose transporter Tret1"/>
    <property type="match status" value="1"/>
</dbReference>
<feature type="transmembrane region" description="Helical" evidence="8">
    <location>
        <begin position="293"/>
        <end position="321"/>
    </location>
</feature>
<dbReference type="InterPro" id="IPR036259">
    <property type="entry name" value="MFS_trans_sf"/>
</dbReference>
<keyword evidence="5 8" id="KW-0812">Transmembrane</keyword>
<feature type="transmembrane region" description="Helical" evidence="8">
    <location>
        <begin position="467"/>
        <end position="492"/>
    </location>
</feature>
<dbReference type="PANTHER" id="PTHR48021:SF39">
    <property type="entry name" value="MAJOR FACILITATOR SUPERFAMILY (MFS) PROFILE DOMAIN-CONTAINING PROTEIN"/>
    <property type="match status" value="1"/>
</dbReference>
<dbReference type="GO" id="GO:0005886">
    <property type="term" value="C:plasma membrane"/>
    <property type="evidence" value="ECO:0007669"/>
    <property type="project" value="UniProtKB-SubCell"/>
</dbReference>
<dbReference type="Pfam" id="PF00083">
    <property type="entry name" value="Sugar_tr"/>
    <property type="match status" value="1"/>
</dbReference>
<reference evidence="11" key="1">
    <citation type="submission" date="2023-01" db="EMBL/GenBank/DDBJ databases">
        <title>Key to firefly adult light organ development and bioluminescence: homeobox transcription factors regulate luciferase expression and transportation to peroxisome.</title>
        <authorList>
            <person name="Fu X."/>
        </authorList>
    </citation>
    <scope>NUCLEOTIDE SEQUENCE [LARGE SCALE GENOMIC DNA]</scope>
</reference>
<name>A0AAN7PXM5_9COLE</name>
<evidence type="ECO:0000256" key="5">
    <source>
        <dbReference type="ARBA" id="ARBA00022692"/>
    </source>
</evidence>
<dbReference type="EMBL" id="JARPUR010000003">
    <property type="protein sequence ID" value="KAK4880564.1"/>
    <property type="molecule type" value="Genomic_DNA"/>
</dbReference>
<feature type="transmembrane region" description="Helical" evidence="8">
    <location>
        <begin position="169"/>
        <end position="188"/>
    </location>
</feature>
<evidence type="ECO:0000256" key="4">
    <source>
        <dbReference type="ARBA" id="ARBA00022597"/>
    </source>
</evidence>
<feature type="transmembrane region" description="Helical" evidence="8">
    <location>
        <begin position="333"/>
        <end position="354"/>
    </location>
</feature>
<evidence type="ECO:0000256" key="2">
    <source>
        <dbReference type="ARBA" id="ARBA00022448"/>
    </source>
</evidence>
<dbReference type="Gene3D" id="1.20.1250.20">
    <property type="entry name" value="MFS general substrate transporter like domains"/>
    <property type="match status" value="1"/>
</dbReference>
<evidence type="ECO:0000256" key="1">
    <source>
        <dbReference type="ARBA" id="ARBA00004651"/>
    </source>
</evidence>
<dbReference type="InterPro" id="IPR020846">
    <property type="entry name" value="MFS_dom"/>
</dbReference>
<gene>
    <name evidence="10" type="ORF">RN001_008710</name>
</gene>
<dbReference type="GO" id="GO:0022857">
    <property type="term" value="F:transmembrane transporter activity"/>
    <property type="evidence" value="ECO:0007669"/>
    <property type="project" value="InterPro"/>
</dbReference>
<dbReference type="Proteomes" id="UP001353858">
    <property type="component" value="Unassembled WGS sequence"/>
</dbReference>
<feature type="transmembrane region" description="Helical" evidence="8">
    <location>
        <begin position="112"/>
        <end position="130"/>
    </location>
</feature>